<dbReference type="AlphaFoldDB" id="A0A167EE57"/>
<dbReference type="Proteomes" id="UP000076584">
    <property type="component" value="Unassembled WGS sequence"/>
</dbReference>
<feature type="non-terminal residue" evidence="2">
    <location>
        <position position="1"/>
    </location>
</feature>
<accession>A0A167EE57</accession>
<feature type="compositionally biased region" description="Basic and acidic residues" evidence="1">
    <location>
        <begin position="405"/>
        <end position="423"/>
    </location>
</feature>
<feature type="region of interest" description="Disordered" evidence="1">
    <location>
        <begin position="1"/>
        <end position="195"/>
    </location>
</feature>
<feature type="compositionally biased region" description="Low complexity" evidence="1">
    <location>
        <begin position="110"/>
        <end position="123"/>
    </location>
</feature>
<feature type="region of interest" description="Disordered" evidence="1">
    <location>
        <begin position="208"/>
        <end position="256"/>
    </location>
</feature>
<feature type="compositionally biased region" description="Acidic residues" evidence="1">
    <location>
        <begin position="282"/>
        <end position="292"/>
    </location>
</feature>
<organism evidence="2 3">
    <name type="scientific">Colletotrichum incanum</name>
    <name type="common">Soybean anthracnose fungus</name>
    <dbReference type="NCBI Taxonomy" id="1573173"/>
    <lineage>
        <taxon>Eukaryota</taxon>
        <taxon>Fungi</taxon>
        <taxon>Dikarya</taxon>
        <taxon>Ascomycota</taxon>
        <taxon>Pezizomycotina</taxon>
        <taxon>Sordariomycetes</taxon>
        <taxon>Hypocreomycetidae</taxon>
        <taxon>Glomerellales</taxon>
        <taxon>Glomerellaceae</taxon>
        <taxon>Colletotrichum</taxon>
        <taxon>Colletotrichum spaethianum species complex</taxon>
    </lineage>
</organism>
<sequence>LPAFYDVMATTFAASTPSPPPTIRTPPTPRHGWSDNWEPYSPRKSARISSRRAANRTPSPQPPSHRTPPRSTRKSVAPSVAAAIMSPASTPQKKRQPAQDSVRRASGFLSAASTSHAASSLGSDRMDHQPTNTSVTRRSGMLPTPAKTPKKAPSEKQTAQIKSVARNLFPAEEEALATPKRKRTPKKYSGNSLESFTATEVEQQIEIFTDSQDRIPEADKSVDNPFYGGSAAIDREPPRRRSKRKVAVPGEAAQAVDEALQREDGMVYVFRGKKIFRKFAEPEDEEEDDESSSSESRIRKPLTRSAIKPRLLFPVAPKAPAIGTTLEDEEAITDIEDHHLEEPDEEETPETPAETQDECPSTPHAPKLGQTVVTPPDTRRTTRSGLKSEEATPIKRKGRQSPFDDWPRVKSRHESSSAKRAGDDLAAPVPKRARN</sequence>
<evidence type="ECO:0000313" key="2">
    <source>
        <dbReference type="EMBL" id="KZL85024.1"/>
    </source>
</evidence>
<reference evidence="2 3" key="1">
    <citation type="submission" date="2015-06" db="EMBL/GenBank/DDBJ databases">
        <title>Survival trade-offs in plant roots during colonization by closely related pathogenic and mutualistic fungi.</title>
        <authorList>
            <person name="Hacquard S."/>
            <person name="Kracher B."/>
            <person name="Hiruma K."/>
            <person name="Weinman A."/>
            <person name="Muench P."/>
            <person name="Garrido Oter R."/>
            <person name="Ver Loren van Themaat E."/>
            <person name="Dallerey J.-F."/>
            <person name="Damm U."/>
            <person name="Henrissat B."/>
            <person name="Lespinet O."/>
            <person name="Thon M."/>
            <person name="Kemen E."/>
            <person name="McHardy A.C."/>
            <person name="Schulze-Lefert P."/>
            <person name="O'Connell R.J."/>
        </authorList>
    </citation>
    <scope>NUCLEOTIDE SEQUENCE [LARGE SCALE GENOMIC DNA]</scope>
    <source>
        <strain evidence="2 3">MAFF 238704</strain>
    </source>
</reference>
<name>A0A167EE57_COLIC</name>
<feature type="compositionally biased region" description="Basic and acidic residues" evidence="1">
    <location>
        <begin position="211"/>
        <end position="222"/>
    </location>
</feature>
<gene>
    <name evidence="2" type="ORF">CI238_04084</name>
</gene>
<dbReference type="EMBL" id="LFIW01000748">
    <property type="protein sequence ID" value="KZL85024.1"/>
    <property type="molecule type" value="Genomic_DNA"/>
</dbReference>
<evidence type="ECO:0000313" key="3">
    <source>
        <dbReference type="Proteomes" id="UP000076584"/>
    </source>
</evidence>
<protein>
    <submittedName>
        <fullName evidence="2">Uncharacterized protein</fullName>
    </submittedName>
</protein>
<feature type="region of interest" description="Disordered" evidence="1">
    <location>
        <begin position="278"/>
        <end position="435"/>
    </location>
</feature>
<feature type="compositionally biased region" description="Basic residues" evidence="1">
    <location>
        <begin position="44"/>
        <end position="54"/>
    </location>
</feature>
<proteinExistence type="predicted"/>
<keyword evidence="3" id="KW-1185">Reference proteome</keyword>
<feature type="compositionally biased region" description="Pro residues" evidence="1">
    <location>
        <begin position="17"/>
        <end position="29"/>
    </location>
</feature>
<comment type="caution">
    <text evidence="2">The sequence shown here is derived from an EMBL/GenBank/DDBJ whole genome shotgun (WGS) entry which is preliminary data.</text>
</comment>
<evidence type="ECO:0000256" key="1">
    <source>
        <dbReference type="SAM" id="MobiDB-lite"/>
    </source>
</evidence>